<proteinExistence type="predicted"/>
<name>A0A9X1XA78_9BACL</name>
<dbReference type="Proteomes" id="UP001139011">
    <property type="component" value="Unassembled WGS sequence"/>
</dbReference>
<evidence type="ECO:0000313" key="2">
    <source>
        <dbReference type="Proteomes" id="UP001139011"/>
    </source>
</evidence>
<organism evidence="1 2">
    <name type="scientific">Fictibacillus marinisediminis</name>
    <dbReference type="NCBI Taxonomy" id="2878389"/>
    <lineage>
        <taxon>Bacteria</taxon>
        <taxon>Bacillati</taxon>
        <taxon>Bacillota</taxon>
        <taxon>Bacilli</taxon>
        <taxon>Bacillales</taxon>
        <taxon>Fictibacillaceae</taxon>
        <taxon>Fictibacillus</taxon>
    </lineage>
</organism>
<sequence length="106" mass="12653">MAFGLARQELNDWKKRAASGKIAFITHFWYDPRFPDMKTVTKVGCSDLIALEEWGKKYGLKKEWIHHRHGYPHFDLMGHRQTAILRAENKMDQVERLIKKTEKRNR</sequence>
<comment type="caution">
    <text evidence="1">The sequence shown here is derived from an EMBL/GenBank/DDBJ whole genome shotgun (WGS) entry which is preliminary data.</text>
</comment>
<dbReference type="EMBL" id="JAIWJX010000002">
    <property type="protein sequence ID" value="MCK6257137.1"/>
    <property type="molecule type" value="Genomic_DNA"/>
</dbReference>
<accession>A0A9X1XA78</accession>
<evidence type="ECO:0000313" key="1">
    <source>
        <dbReference type="EMBL" id="MCK6257137.1"/>
    </source>
</evidence>
<evidence type="ECO:0008006" key="3">
    <source>
        <dbReference type="Google" id="ProtNLM"/>
    </source>
</evidence>
<gene>
    <name evidence="1" type="ORF">LCY76_11075</name>
</gene>
<dbReference type="RefSeq" id="WP_062232007.1">
    <property type="nucleotide sequence ID" value="NZ_JAIWJX010000002.1"/>
</dbReference>
<reference evidence="1" key="1">
    <citation type="submission" date="2021-09" db="EMBL/GenBank/DDBJ databases">
        <title>Genome analysis of Fictibacillus sp. KIGAM418 isolated from marine sediment.</title>
        <authorList>
            <person name="Seo M.-J."/>
            <person name="Cho E.-S."/>
            <person name="Hwang C.Y."/>
        </authorList>
    </citation>
    <scope>NUCLEOTIDE SEQUENCE</scope>
    <source>
        <strain evidence="1">KIGAM418</strain>
    </source>
</reference>
<keyword evidence="2" id="KW-1185">Reference proteome</keyword>
<dbReference type="AlphaFoldDB" id="A0A9X1XA78"/>
<protein>
    <recommendedName>
        <fullName evidence="3">DUF4031 domain-containing protein</fullName>
    </recommendedName>
</protein>